<dbReference type="Pfam" id="PF05026">
    <property type="entry name" value="DCP2"/>
    <property type="match status" value="1"/>
</dbReference>
<dbReference type="InterPro" id="IPR020084">
    <property type="entry name" value="NUDIX_hydrolase_CS"/>
</dbReference>
<dbReference type="Proteomes" id="UP001281003">
    <property type="component" value="Unassembled WGS sequence"/>
</dbReference>
<dbReference type="GO" id="GO:0000184">
    <property type="term" value="P:nuclear-transcribed mRNA catabolic process, nonsense-mediated decay"/>
    <property type="evidence" value="ECO:0007669"/>
    <property type="project" value="InterPro"/>
</dbReference>
<comment type="subcellular location">
    <subcellularLocation>
        <location evidence="2">Cytoplasm</location>
    </subcellularLocation>
</comment>
<evidence type="ECO:0000256" key="5">
    <source>
        <dbReference type="ARBA" id="ARBA00022723"/>
    </source>
</evidence>
<organism evidence="11 12">
    <name type="scientific">Sordaria brevicollis</name>
    <dbReference type="NCBI Taxonomy" id="83679"/>
    <lineage>
        <taxon>Eukaryota</taxon>
        <taxon>Fungi</taxon>
        <taxon>Dikarya</taxon>
        <taxon>Ascomycota</taxon>
        <taxon>Pezizomycotina</taxon>
        <taxon>Sordariomycetes</taxon>
        <taxon>Sordariomycetidae</taxon>
        <taxon>Sordariales</taxon>
        <taxon>Sordariaceae</taxon>
        <taxon>Sordaria</taxon>
    </lineage>
</organism>
<dbReference type="InterPro" id="IPR044099">
    <property type="entry name" value="Dcp2_NUDIX"/>
</dbReference>
<dbReference type="SUPFAM" id="SSF140586">
    <property type="entry name" value="Dcp2 domain-like"/>
    <property type="match status" value="1"/>
</dbReference>
<proteinExistence type="inferred from homology"/>
<keyword evidence="8" id="KW-0464">Manganese</keyword>
<dbReference type="InterPro" id="IPR007722">
    <property type="entry name" value="DCP2_BoxA"/>
</dbReference>
<dbReference type="PANTHER" id="PTHR23114:SF17">
    <property type="entry name" value="M7GPPPN-MRNA HYDROLASE"/>
    <property type="match status" value="1"/>
</dbReference>
<reference evidence="11" key="1">
    <citation type="journal article" date="2023" name="Mol. Phylogenet. Evol.">
        <title>Genome-scale phylogeny and comparative genomics of the fungal order Sordariales.</title>
        <authorList>
            <person name="Hensen N."/>
            <person name="Bonometti L."/>
            <person name="Westerberg I."/>
            <person name="Brannstrom I.O."/>
            <person name="Guillou S."/>
            <person name="Cros-Aarteil S."/>
            <person name="Calhoun S."/>
            <person name="Haridas S."/>
            <person name="Kuo A."/>
            <person name="Mondo S."/>
            <person name="Pangilinan J."/>
            <person name="Riley R."/>
            <person name="LaButti K."/>
            <person name="Andreopoulos B."/>
            <person name="Lipzen A."/>
            <person name="Chen C."/>
            <person name="Yan M."/>
            <person name="Daum C."/>
            <person name="Ng V."/>
            <person name="Clum A."/>
            <person name="Steindorff A."/>
            <person name="Ohm R.A."/>
            <person name="Martin F."/>
            <person name="Silar P."/>
            <person name="Natvig D.O."/>
            <person name="Lalanne C."/>
            <person name="Gautier V."/>
            <person name="Ament-Velasquez S.L."/>
            <person name="Kruys A."/>
            <person name="Hutchinson M.I."/>
            <person name="Powell A.J."/>
            <person name="Barry K."/>
            <person name="Miller A.N."/>
            <person name="Grigoriev I.V."/>
            <person name="Debuchy R."/>
            <person name="Gladieux P."/>
            <person name="Hiltunen Thoren M."/>
            <person name="Johannesson H."/>
        </authorList>
    </citation>
    <scope>NUCLEOTIDE SEQUENCE</scope>
    <source>
        <strain evidence="11">FGSC 1904</strain>
    </source>
</reference>
<dbReference type="InterPro" id="IPR015797">
    <property type="entry name" value="NUDIX_hydrolase-like_dom_sf"/>
</dbReference>
<feature type="domain" description="Nudix hydrolase" evidence="10">
    <location>
        <begin position="100"/>
        <end position="236"/>
    </location>
</feature>
<evidence type="ECO:0000256" key="7">
    <source>
        <dbReference type="ARBA" id="ARBA00022884"/>
    </source>
</evidence>
<evidence type="ECO:0000259" key="10">
    <source>
        <dbReference type="PROSITE" id="PS51462"/>
    </source>
</evidence>
<protein>
    <recommendedName>
        <fullName evidence="10">Nudix hydrolase domain-containing protein</fullName>
    </recommendedName>
</protein>
<feature type="region of interest" description="Disordered" evidence="9">
    <location>
        <begin position="264"/>
        <end position="284"/>
    </location>
</feature>
<dbReference type="GO" id="GO:0030145">
    <property type="term" value="F:manganese ion binding"/>
    <property type="evidence" value="ECO:0007669"/>
    <property type="project" value="InterPro"/>
</dbReference>
<dbReference type="Gene3D" id="3.90.79.10">
    <property type="entry name" value="Nucleoside Triphosphate Pyrophosphohydrolase"/>
    <property type="match status" value="1"/>
</dbReference>
<dbReference type="GO" id="GO:0000290">
    <property type="term" value="P:deadenylation-dependent decapping of nuclear-transcribed mRNA"/>
    <property type="evidence" value="ECO:0007669"/>
    <property type="project" value="InterPro"/>
</dbReference>
<feature type="compositionally biased region" description="Polar residues" evidence="9">
    <location>
        <begin position="885"/>
        <end position="901"/>
    </location>
</feature>
<feature type="region of interest" description="Disordered" evidence="9">
    <location>
        <begin position="551"/>
        <end position="682"/>
    </location>
</feature>
<dbReference type="FunFam" id="3.90.79.10:FF:000003">
    <property type="entry name" value="M7GpppN-mRNA hydrolase isoform 2"/>
    <property type="match status" value="1"/>
</dbReference>
<comment type="cofactor">
    <cofactor evidence="1">
        <name>Mn(2+)</name>
        <dbReference type="ChEBI" id="CHEBI:29035"/>
    </cofactor>
</comment>
<evidence type="ECO:0000256" key="6">
    <source>
        <dbReference type="ARBA" id="ARBA00022801"/>
    </source>
</evidence>
<keyword evidence="4" id="KW-0963">Cytoplasm</keyword>
<keyword evidence="12" id="KW-1185">Reference proteome</keyword>
<dbReference type="AlphaFoldDB" id="A0AAE0UEC0"/>
<dbReference type="InterPro" id="IPR036189">
    <property type="entry name" value="DCP2_BoxA_sf"/>
</dbReference>
<evidence type="ECO:0000256" key="8">
    <source>
        <dbReference type="ARBA" id="ARBA00023211"/>
    </source>
</evidence>
<dbReference type="GO" id="GO:0000932">
    <property type="term" value="C:P-body"/>
    <property type="evidence" value="ECO:0007669"/>
    <property type="project" value="TreeGrafter"/>
</dbReference>
<feature type="compositionally biased region" description="Basic and acidic residues" evidence="9">
    <location>
        <begin position="615"/>
        <end position="626"/>
    </location>
</feature>
<evidence type="ECO:0000256" key="3">
    <source>
        <dbReference type="ARBA" id="ARBA00005279"/>
    </source>
</evidence>
<evidence type="ECO:0000256" key="2">
    <source>
        <dbReference type="ARBA" id="ARBA00004496"/>
    </source>
</evidence>
<accession>A0AAE0UEC0</accession>
<evidence type="ECO:0000256" key="9">
    <source>
        <dbReference type="SAM" id="MobiDB-lite"/>
    </source>
</evidence>
<feature type="region of interest" description="Disordered" evidence="9">
    <location>
        <begin position="351"/>
        <end position="431"/>
    </location>
</feature>
<dbReference type="GO" id="GO:0003723">
    <property type="term" value="F:RNA binding"/>
    <property type="evidence" value="ECO:0007669"/>
    <property type="project" value="UniProtKB-KW"/>
</dbReference>
<dbReference type="FunFam" id="1.10.10.1050:FF:000003">
    <property type="entry name" value="Decapping enzyme Dcp2, putative"/>
    <property type="match status" value="1"/>
</dbReference>
<dbReference type="InterPro" id="IPR000086">
    <property type="entry name" value="NUDIX_hydrolase_dom"/>
</dbReference>
<dbReference type="Gene3D" id="1.10.10.1050">
    <property type="entry name" value="Dcp2, box A domain"/>
    <property type="match status" value="1"/>
</dbReference>
<keyword evidence="7" id="KW-0694">RNA-binding</keyword>
<dbReference type="Pfam" id="PF00293">
    <property type="entry name" value="NUDIX"/>
    <property type="match status" value="1"/>
</dbReference>
<dbReference type="PROSITE" id="PS51462">
    <property type="entry name" value="NUDIX"/>
    <property type="match status" value="1"/>
</dbReference>
<evidence type="ECO:0000313" key="11">
    <source>
        <dbReference type="EMBL" id="KAK3401017.1"/>
    </source>
</evidence>
<feature type="compositionally biased region" description="Polar residues" evidence="9">
    <location>
        <begin position="643"/>
        <end position="663"/>
    </location>
</feature>
<dbReference type="SUPFAM" id="SSF55811">
    <property type="entry name" value="Nudix"/>
    <property type="match status" value="1"/>
</dbReference>
<dbReference type="GO" id="GO:0140933">
    <property type="term" value="F:5'-(N(7)-methylguanosine 5'-triphospho)-[mRNA] hydrolase activity"/>
    <property type="evidence" value="ECO:0007669"/>
    <property type="project" value="InterPro"/>
</dbReference>
<feature type="region of interest" description="Disordered" evidence="9">
    <location>
        <begin position="817"/>
        <end position="916"/>
    </location>
</feature>
<comment type="caution">
    <text evidence="11">The sequence shown here is derived from an EMBL/GenBank/DDBJ whole genome shotgun (WGS) entry which is preliminary data.</text>
</comment>
<keyword evidence="6" id="KW-0378">Hydrolase</keyword>
<feature type="compositionally biased region" description="Basic and acidic residues" evidence="9">
    <location>
        <begin position="842"/>
        <end position="852"/>
    </location>
</feature>
<gene>
    <name evidence="11" type="ORF">B0T20DRAFT_159256</name>
</gene>
<dbReference type="SMART" id="SM01125">
    <property type="entry name" value="DCP2"/>
    <property type="match status" value="1"/>
</dbReference>
<feature type="compositionally biased region" description="Pro residues" evidence="9">
    <location>
        <begin position="590"/>
        <end position="600"/>
    </location>
</feature>
<evidence type="ECO:0000313" key="12">
    <source>
        <dbReference type="Proteomes" id="UP001281003"/>
    </source>
</evidence>
<feature type="compositionally biased region" description="Low complexity" evidence="9">
    <location>
        <begin position="664"/>
        <end position="677"/>
    </location>
</feature>
<keyword evidence="5" id="KW-0479">Metal-binding</keyword>
<dbReference type="PROSITE" id="PS00893">
    <property type="entry name" value="NUDIX_BOX"/>
    <property type="match status" value="1"/>
</dbReference>
<comment type="similarity">
    <text evidence="3">Belongs to the Nudix hydrolase family. DCP2 subfamily.</text>
</comment>
<name>A0AAE0UEC0_SORBR</name>
<dbReference type="CDD" id="cd03672">
    <property type="entry name" value="NUDIX_Dcp2p_Nudt20"/>
    <property type="match status" value="1"/>
</dbReference>
<dbReference type="EMBL" id="JAUTDP010000003">
    <property type="protein sequence ID" value="KAK3401017.1"/>
    <property type="molecule type" value="Genomic_DNA"/>
</dbReference>
<evidence type="ECO:0000256" key="4">
    <source>
        <dbReference type="ARBA" id="ARBA00022490"/>
    </source>
</evidence>
<feature type="compositionally biased region" description="Low complexity" evidence="9">
    <location>
        <begin position="559"/>
        <end position="573"/>
    </location>
</feature>
<evidence type="ECO:0000256" key="1">
    <source>
        <dbReference type="ARBA" id="ARBA00001936"/>
    </source>
</evidence>
<sequence length="916" mass="101108">MTEQTEQIEPRPLEDWLDDLCVRFIINLPQEDLRSVERICFQIEEAQWFYEDFICYLQQDLPKMSLRTFCLRMFAHCPLLSSFTVGEHTLAFERFMQYKTRIPVRGAILLNEAMDHAVLVKGWKKNANWSFPRGKINKDEDDLDCAVREVYEETGYDIKEAGLVPKPEDVKYIDKTMKNQQIRLYVFRNIPMDTVFEPKTRKEISKISWFKLSELPSTNKQKDNMHQNAAAAAAYANKFYMVTPFLAPLKKWVSQQKKRDALRAGQNPLLAGARQLEEPLTEDDMGTQTEAMAEVPVTSSKDTLEGANRELRRLLSVQSSTVGPQPPAGMHAAASTTDKGGALMALLQKREAEAPQQAQPTHHHVPHTPLDLTYQNPPEPETPQHHHIAQRLPVPNFQPPPNFPLPHQASQIPSAGYHNQPQPPPPGYGYGQDQYMNVPPQRKEPVLLHPQPLPPQVQQSMLTRGILGVSTPNLPDATGQRHQQGQPLQASLKAFLAHSSQRSTQGQMVPNMHPPQLTNQALSLLNVFKGDGARPGNSHGHGVNAQENVHPQMAEQPRQQPSSQWQHGQQPSPAGQYYGQHAPQVTQPPSMNPIPYPGPGGLPTGAASRPNQPTESHRNALLDMFKKTPSGSDMTPNLHAANRSDSATRPDSGSQFAAGSSTHGPGPMAGPNAGPVPTNAEHTLPFRPQILARPKPQEVQELTPAQLRSYAVPASSVLQDLKNSVYPNLPSAKERLLRQQAEARGTKSPVANLAATAAQPYNQDRSPQTAQAAPAFQQYQPNQPSQMANLPYQHQQRHGGASPNPNPEQVNKLLELFGKPSQPSPPVSFSQPSPAGSMASRQHVDEKLKMKEPVMLAQARSRVPSFASTSGGEQLAVPQGLDQGSRPTSSGGSQAPISPTDRNFLLTYLKNIPGPR</sequence>
<dbReference type="PANTHER" id="PTHR23114">
    <property type="entry name" value="M7GPPPN-MRNA HYDROLASE"/>
    <property type="match status" value="1"/>
</dbReference>
<reference evidence="11" key="2">
    <citation type="submission" date="2023-07" db="EMBL/GenBank/DDBJ databases">
        <authorList>
            <consortium name="Lawrence Berkeley National Laboratory"/>
            <person name="Haridas S."/>
            <person name="Hensen N."/>
            <person name="Bonometti L."/>
            <person name="Westerberg I."/>
            <person name="Brannstrom I.O."/>
            <person name="Guillou S."/>
            <person name="Cros-Aarteil S."/>
            <person name="Calhoun S."/>
            <person name="Kuo A."/>
            <person name="Mondo S."/>
            <person name="Pangilinan J."/>
            <person name="Riley R."/>
            <person name="LaButti K."/>
            <person name="Andreopoulos B."/>
            <person name="Lipzen A."/>
            <person name="Chen C."/>
            <person name="Yanf M."/>
            <person name="Daum C."/>
            <person name="Ng V."/>
            <person name="Clum A."/>
            <person name="Steindorff A."/>
            <person name="Ohm R."/>
            <person name="Martin F."/>
            <person name="Silar P."/>
            <person name="Natvig D."/>
            <person name="Lalanne C."/>
            <person name="Gautier V."/>
            <person name="Ament-velasquez S.L."/>
            <person name="Kruys A."/>
            <person name="Hutchinson M.I."/>
            <person name="Powell A.J."/>
            <person name="Barry K."/>
            <person name="Miller A.N."/>
            <person name="Grigoriev I.V."/>
            <person name="Debuchy R."/>
            <person name="Gladieux P."/>
            <person name="Thoren M.H."/>
            <person name="Johannesson H."/>
        </authorList>
    </citation>
    <scope>NUCLEOTIDE SEQUENCE</scope>
    <source>
        <strain evidence="11">FGSC 1904</strain>
    </source>
</reference>